<reference evidence="10 11" key="1">
    <citation type="submission" date="2023-11" db="EMBL/GenBank/DDBJ databases">
        <title>Analysis of the Genomes of Mucilaginibacter gossypii cycad 4 and M. sabulilitoris SNA2: microbes with the potential for plant growth promotion.</title>
        <authorList>
            <person name="Hirsch A.M."/>
            <person name="Humm E."/>
            <person name="Rubbi M."/>
            <person name="Del Vecchio G."/>
            <person name="Ha S.M."/>
            <person name="Pellegrini M."/>
            <person name="Gunsalus R.P."/>
        </authorList>
    </citation>
    <scope>NUCLEOTIDE SEQUENCE [LARGE SCALE GENOMIC DNA]</scope>
    <source>
        <strain evidence="10 11">SNA2</strain>
    </source>
</reference>
<dbReference type="GO" id="GO:0016301">
    <property type="term" value="F:kinase activity"/>
    <property type="evidence" value="ECO:0007669"/>
    <property type="project" value="UniProtKB-KW"/>
</dbReference>
<dbReference type="PANTHER" id="PTHR41523:SF8">
    <property type="entry name" value="ETHYLENE RESPONSE SENSOR PROTEIN"/>
    <property type="match status" value="1"/>
</dbReference>
<dbReference type="Gene3D" id="3.30.565.10">
    <property type="entry name" value="Histidine kinase-like ATPase, C-terminal domain"/>
    <property type="match status" value="1"/>
</dbReference>
<keyword evidence="8" id="KW-0472">Membrane</keyword>
<feature type="domain" description="Histidine kinase/HSP90-like ATPase" evidence="9">
    <location>
        <begin position="644"/>
        <end position="741"/>
    </location>
</feature>
<dbReference type="RefSeq" id="WP_321560741.1">
    <property type="nucleotide sequence ID" value="NZ_CP139558.1"/>
</dbReference>
<evidence type="ECO:0000256" key="7">
    <source>
        <dbReference type="ARBA" id="ARBA00022840"/>
    </source>
</evidence>
<organism evidence="10 11">
    <name type="scientific">Mucilaginibacter sabulilitoris</name>
    <dbReference type="NCBI Taxonomy" id="1173583"/>
    <lineage>
        <taxon>Bacteria</taxon>
        <taxon>Pseudomonadati</taxon>
        <taxon>Bacteroidota</taxon>
        <taxon>Sphingobacteriia</taxon>
        <taxon>Sphingobacteriales</taxon>
        <taxon>Sphingobacteriaceae</taxon>
        <taxon>Mucilaginibacter</taxon>
    </lineage>
</organism>
<keyword evidence="4" id="KW-0808">Transferase</keyword>
<evidence type="ECO:0000313" key="10">
    <source>
        <dbReference type="EMBL" id="WPU91575.1"/>
    </source>
</evidence>
<evidence type="ECO:0000256" key="3">
    <source>
        <dbReference type="ARBA" id="ARBA00022553"/>
    </source>
</evidence>
<gene>
    <name evidence="10" type="ORF">SNE25_19860</name>
</gene>
<evidence type="ECO:0000256" key="1">
    <source>
        <dbReference type="ARBA" id="ARBA00000085"/>
    </source>
</evidence>
<keyword evidence="3" id="KW-0597">Phosphoprotein</keyword>
<name>A0ABZ0TEF5_9SPHI</name>
<proteinExistence type="predicted"/>
<dbReference type="InterPro" id="IPR011990">
    <property type="entry name" value="TPR-like_helical_dom_sf"/>
</dbReference>
<evidence type="ECO:0000259" key="9">
    <source>
        <dbReference type="SMART" id="SM00387"/>
    </source>
</evidence>
<keyword evidence="7" id="KW-0067">ATP-binding</keyword>
<keyword evidence="6 10" id="KW-0418">Kinase</keyword>
<evidence type="ECO:0000256" key="8">
    <source>
        <dbReference type="SAM" id="Phobius"/>
    </source>
</evidence>
<evidence type="ECO:0000313" key="11">
    <source>
        <dbReference type="Proteomes" id="UP001324380"/>
    </source>
</evidence>
<feature type="transmembrane region" description="Helical" evidence="8">
    <location>
        <begin position="501"/>
        <end position="518"/>
    </location>
</feature>
<keyword evidence="5" id="KW-0547">Nucleotide-binding</keyword>
<keyword evidence="8" id="KW-0812">Transmembrane</keyword>
<comment type="catalytic activity">
    <reaction evidence="1">
        <text>ATP + protein L-histidine = ADP + protein N-phospho-L-histidine.</text>
        <dbReference type="EC" id="2.7.13.3"/>
    </reaction>
</comment>
<dbReference type="EC" id="2.7.13.3" evidence="2"/>
<keyword evidence="11" id="KW-1185">Reference proteome</keyword>
<evidence type="ECO:0000256" key="6">
    <source>
        <dbReference type="ARBA" id="ARBA00022777"/>
    </source>
</evidence>
<keyword evidence="8" id="KW-1133">Transmembrane helix</keyword>
<sequence>MKRCVFIILILSGAGIVRGQDETHNISRLEANNLLKSLNQKNVDTVRIDQLLRLALFNILKPGEQKADLDSAGLFIKKAESISGRVKSPAIWGYMALVKANFYRENGQKEQGKKFAEKAVALLKNTSDKYHLGSAYLELAHHYEFNDPKQVGEKMHLVERAVTALEYSKHTELKAYSLQFLADLYSTQSLDAKALPIIKRAIEAYQSIHYKKLQGAYHVYSALCYDLSDYENALTYELKALKVAEELKDSVMIGTIYNGLGMISDSIHDRENAKKYYKLALENAQRRHDLPAIGYILQNIVIDYDYLNQNKEALNFINSLPERDSLSNLKGTVVSFAFLVVYSRLNQPVKAEFYIDKLQKYIDLNHPTPLRVSRLYARFVRYYTDTHQFTKAKFYLKKVDSIDRAVNDHFTITWDYVLKAKLDSAQGNYKAALFNLSKFNTLHDSLLNETKSRQLKQIQVIYETEKRLNEIKLKDQNIRLLNQNSEIQSTNLLHAQHTKNWIFAGSCMLLIIAGLLYWQGAIRKKNNVTITQKNKLLQHLLTEKEWLLKEVHHRVKNNLHTVICLLESQARYLEDDALAAIENSQHRIYAMSLIHQKLYQSDDIKTINMATYIPELVQTLENSFDTAGRIEFKLNVEPVNLSLSHAIPLGLIINEAVTNSIKYAFPNNKKGEISISMKENEKQIILELADDGIGMPQIDHDTEPESLGLRLIKGLGEDIDAEISFYVDNGTLIVISFKPDLLNDPEHFLKSSTETLI</sequence>
<dbReference type="PANTHER" id="PTHR41523">
    <property type="entry name" value="TWO-COMPONENT SYSTEM SENSOR PROTEIN"/>
    <property type="match status" value="1"/>
</dbReference>
<dbReference type="Proteomes" id="UP001324380">
    <property type="component" value="Chromosome"/>
</dbReference>
<evidence type="ECO:0000256" key="4">
    <source>
        <dbReference type="ARBA" id="ARBA00022679"/>
    </source>
</evidence>
<dbReference type="SUPFAM" id="SSF55874">
    <property type="entry name" value="ATPase domain of HSP90 chaperone/DNA topoisomerase II/histidine kinase"/>
    <property type="match status" value="1"/>
</dbReference>
<dbReference type="InterPro" id="IPR011495">
    <property type="entry name" value="Sig_transdc_His_kin_sub2_dim/P"/>
</dbReference>
<dbReference type="Gene3D" id="3.30.450.20">
    <property type="entry name" value="PAS domain"/>
    <property type="match status" value="1"/>
</dbReference>
<dbReference type="SMART" id="SM00387">
    <property type="entry name" value="HATPase_c"/>
    <property type="match status" value="1"/>
</dbReference>
<dbReference type="Gene3D" id="1.25.40.10">
    <property type="entry name" value="Tetratricopeptide repeat domain"/>
    <property type="match status" value="1"/>
</dbReference>
<dbReference type="Pfam" id="PF07568">
    <property type="entry name" value="HisKA_2"/>
    <property type="match status" value="1"/>
</dbReference>
<evidence type="ECO:0000256" key="2">
    <source>
        <dbReference type="ARBA" id="ARBA00012438"/>
    </source>
</evidence>
<accession>A0ABZ0TEF5</accession>
<evidence type="ECO:0000256" key="5">
    <source>
        <dbReference type="ARBA" id="ARBA00022741"/>
    </source>
</evidence>
<protein>
    <recommendedName>
        <fullName evidence="2">histidine kinase</fullName>
        <ecNumber evidence="2">2.7.13.3</ecNumber>
    </recommendedName>
</protein>
<dbReference type="Pfam" id="PF02518">
    <property type="entry name" value="HATPase_c"/>
    <property type="match status" value="1"/>
</dbReference>
<dbReference type="EMBL" id="CP139558">
    <property type="protein sequence ID" value="WPU91575.1"/>
    <property type="molecule type" value="Genomic_DNA"/>
</dbReference>
<dbReference type="InterPro" id="IPR036890">
    <property type="entry name" value="HATPase_C_sf"/>
</dbReference>
<dbReference type="InterPro" id="IPR003594">
    <property type="entry name" value="HATPase_dom"/>
</dbReference>
<dbReference type="SUPFAM" id="SSF48452">
    <property type="entry name" value="TPR-like"/>
    <property type="match status" value="1"/>
</dbReference>